<protein>
    <submittedName>
        <fullName evidence="1">Chorismate-pyruvate lyase</fullName>
    </submittedName>
</protein>
<dbReference type="SUPFAM" id="SSF64288">
    <property type="entry name" value="Chorismate lyase-like"/>
    <property type="match status" value="1"/>
</dbReference>
<reference evidence="1 2" key="1">
    <citation type="submission" date="2021-01" db="EMBL/GenBank/DDBJ databases">
        <title>Genomic Encyclopedia of Type Strains, Phase IV (KMG-IV): sequencing the most valuable type-strain genomes for metagenomic binning, comparative biology and taxonomic classification.</title>
        <authorList>
            <person name="Goeker M."/>
        </authorList>
    </citation>
    <scope>NUCLEOTIDE SEQUENCE [LARGE SCALE GENOMIC DNA]</scope>
    <source>
        <strain evidence="1 2">DSM 23711</strain>
    </source>
</reference>
<sequence>MKDSQFEHKALKVLKTFLLDLLLVTDGRTTDFLEVLLNEKLKVQVIRQEQINEADAKLFGESSGAPYYIRESVLIGERSGFVVSHNIAMVYAKHVPPALFESIAHQKYGIGNAISSLGMRSFRKVTDSGYVNEEESVDLFQQPIRLHFSDLHEKVPYKRYDLYFGSKPGIEMLEYYHPSIIEHRLLQEISKEQSSN</sequence>
<keyword evidence="1" id="KW-0456">Lyase</keyword>
<dbReference type="Gene3D" id="3.40.1410.10">
    <property type="entry name" value="Chorismate lyase-like"/>
    <property type="match status" value="1"/>
</dbReference>
<dbReference type="GO" id="GO:0016829">
    <property type="term" value="F:lyase activity"/>
    <property type="evidence" value="ECO:0007669"/>
    <property type="project" value="UniProtKB-KW"/>
</dbReference>
<keyword evidence="2" id="KW-1185">Reference proteome</keyword>
<comment type="caution">
    <text evidence="1">The sequence shown here is derived from an EMBL/GenBank/DDBJ whole genome shotgun (WGS) entry which is preliminary data.</text>
</comment>
<accession>A0ABS2N2M0</accession>
<name>A0ABS2N2M0_9BACI</name>
<evidence type="ECO:0000313" key="2">
    <source>
        <dbReference type="Proteomes" id="UP001296943"/>
    </source>
</evidence>
<dbReference type="InterPro" id="IPR002800">
    <property type="entry name" value="Rv2949c-like"/>
</dbReference>
<evidence type="ECO:0000313" key="1">
    <source>
        <dbReference type="EMBL" id="MBM7572341.1"/>
    </source>
</evidence>
<dbReference type="Pfam" id="PF01947">
    <property type="entry name" value="Rv2949c-like"/>
    <property type="match status" value="1"/>
</dbReference>
<dbReference type="RefSeq" id="WP_204500670.1">
    <property type="nucleotide sequence ID" value="NZ_JAFBDR010000016.1"/>
</dbReference>
<dbReference type="Proteomes" id="UP001296943">
    <property type="component" value="Unassembled WGS sequence"/>
</dbReference>
<dbReference type="EMBL" id="JAFBDR010000016">
    <property type="protein sequence ID" value="MBM7572341.1"/>
    <property type="molecule type" value="Genomic_DNA"/>
</dbReference>
<gene>
    <name evidence="1" type="ORF">JOC48_002844</name>
</gene>
<organism evidence="1 2">
    <name type="scientific">Aquibacillus albus</name>
    <dbReference type="NCBI Taxonomy" id="1168171"/>
    <lineage>
        <taxon>Bacteria</taxon>
        <taxon>Bacillati</taxon>
        <taxon>Bacillota</taxon>
        <taxon>Bacilli</taxon>
        <taxon>Bacillales</taxon>
        <taxon>Bacillaceae</taxon>
        <taxon>Aquibacillus</taxon>
    </lineage>
</organism>
<dbReference type="InterPro" id="IPR028978">
    <property type="entry name" value="Chorismate_lyase_/UTRA_dom_sf"/>
</dbReference>
<proteinExistence type="predicted"/>